<evidence type="ECO:0000256" key="6">
    <source>
        <dbReference type="ARBA" id="ARBA00022792"/>
    </source>
</evidence>
<dbReference type="AlphaFoldDB" id="A0AAV5S312"/>
<feature type="region of interest" description="Disordered" evidence="12">
    <location>
        <begin position="147"/>
        <end position="168"/>
    </location>
</feature>
<sequence length="340" mass="37306">MSDDVLTQVLAGSAAAVFQTTLLQPFEFVKTAAQLRRGIPGIKQQVAIQPVKTYFVGASVLNIGAVLKTGARFGTFEQVCQLIAPPQDTQQAQPVANNSFASMQLAPWQVALAGIITGCVESVWIIPFENVKTRMIENAMYWGDRRDGEVKPTAPKASPSASPTFHKATPQDLHPRYKAFLEYEKKPSVGMLNTVVEVYRTRGIPGFLQGSMPTILRQIGNSMVRFTVYTTLKKRLTDPGQPTSEAVAFALGAASSLAVVATTQPLDVVKTRMMSKNAWREYTNALNCCYQIFITEGWVSLYKGAVPRLLKVGLSGGISFGIYQYVENMISQARHDGYLR</sequence>
<dbReference type="EMBL" id="BTGD01000011">
    <property type="protein sequence ID" value="GMM57049.1"/>
    <property type="molecule type" value="Genomic_DNA"/>
</dbReference>
<feature type="repeat" description="Solcar" evidence="10">
    <location>
        <begin position="3"/>
        <end position="82"/>
    </location>
</feature>
<reference evidence="13 14" key="1">
    <citation type="journal article" date="2023" name="Elife">
        <title>Identification of key yeast species and microbe-microbe interactions impacting larval growth of Drosophila in the wild.</title>
        <authorList>
            <person name="Mure A."/>
            <person name="Sugiura Y."/>
            <person name="Maeda R."/>
            <person name="Honda K."/>
            <person name="Sakurai N."/>
            <person name="Takahashi Y."/>
            <person name="Watada M."/>
            <person name="Katoh T."/>
            <person name="Gotoh A."/>
            <person name="Gotoh Y."/>
            <person name="Taniguchi I."/>
            <person name="Nakamura K."/>
            <person name="Hayashi T."/>
            <person name="Katayama T."/>
            <person name="Uemura T."/>
            <person name="Hattori Y."/>
        </authorList>
    </citation>
    <scope>NUCLEOTIDE SEQUENCE [LARGE SCALE GENOMIC DNA]</scope>
    <source>
        <strain evidence="13 14">KH-74</strain>
    </source>
</reference>
<feature type="repeat" description="Solcar" evidence="10">
    <location>
        <begin position="105"/>
        <end position="235"/>
    </location>
</feature>
<evidence type="ECO:0000256" key="3">
    <source>
        <dbReference type="ARBA" id="ARBA00022448"/>
    </source>
</evidence>
<dbReference type="PROSITE" id="PS50920">
    <property type="entry name" value="SOLCAR"/>
    <property type="match status" value="3"/>
</dbReference>
<keyword evidence="4 10" id="KW-0812">Transmembrane</keyword>
<dbReference type="PRINTS" id="PR00926">
    <property type="entry name" value="MITOCARRIER"/>
</dbReference>
<evidence type="ECO:0000256" key="4">
    <source>
        <dbReference type="ARBA" id="ARBA00022692"/>
    </source>
</evidence>
<evidence type="ECO:0000256" key="5">
    <source>
        <dbReference type="ARBA" id="ARBA00022737"/>
    </source>
</evidence>
<protein>
    <submittedName>
        <fullName evidence="13">Mrx20 protein</fullName>
    </submittedName>
</protein>
<dbReference type="Gene3D" id="1.50.40.10">
    <property type="entry name" value="Mitochondrial carrier domain"/>
    <property type="match status" value="1"/>
</dbReference>
<name>A0AAV5S312_MAUHU</name>
<keyword evidence="7" id="KW-1133">Transmembrane helix</keyword>
<evidence type="ECO:0000256" key="11">
    <source>
        <dbReference type="RuleBase" id="RU000488"/>
    </source>
</evidence>
<evidence type="ECO:0000256" key="1">
    <source>
        <dbReference type="ARBA" id="ARBA00004448"/>
    </source>
</evidence>
<feature type="repeat" description="Solcar" evidence="10">
    <location>
        <begin position="243"/>
        <end position="329"/>
    </location>
</feature>
<keyword evidence="9 10" id="KW-0472">Membrane</keyword>
<comment type="caution">
    <text evidence="13">The sequence shown here is derived from an EMBL/GenBank/DDBJ whole genome shotgun (WGS) entry which is preliminary data.</text>
</comment>
<organism evidence="13 14">
    <name type="scientific">Maudiozyma humilis</name>
    <name type="common">Sour dough yeast</name>
    <name type="synonym">Kazachstania humilis</name>
    <dbReference type="NCBI Taxonomy" id="51915"/>
    <lineage>
        <taxon>Eukaryota</taxon>
        <taxon>Fungi</taxon>
        <taxon>Dikarya</taxon>
        <taxon>Ascomycota</taxon>
        <taxon>Saccharomycotina</taxon>
        <taxon>Saccharomycetes</taxon>
        <taxon>Saccharomycetales</taxon>
        <taxon>Saccharomycetaceae</taxon>
        <taxon>Maudiozyma</taxon>
    </lineage>
</organism>
<comment type="subcellular location">
    <subcellularLocation>
        <location evidence="1">Mitochondrion inner membrane</location>
        <topology evidence="1">Multi-pass membrane protein</topology>
    </subcellularLocation>
</comment>
<gene>
    <name evidence="13" type="ORF">DAKH74_036650</name>
</gene>
<keyword evidence="5" id="KW-0677">Repeat</keyword>
<dbReference type="PANTHER" id="PTHR45788:SF5">
    <property type="entry name" value="AFR253WP"/>
    <property type="match status" value="1"/>
</dbReference>
<evidence type="ECO:0000313" key="13">
    <source>
        <dbReference type="EMBL" id="GMM57049.1"/>
    </source>
</evidence>
<dbReference type="Pfam" id="PF00153">
    <property type="entry name" value="Mito_carr"/>
    <property type="match status" value="3"/>
</dbReference>
<evidence type="ECO:0000256" key="8">
    <source>
        <dbReference type="ARBA" id="ARBA00023128"/>
    </source>
</evidence>
<dbReference type="Proteomes" id="UP001377567">
    <property type="component" value="Unassembled WGS sequence"/>
</dbReference>
<dbReference type="InterPro" id="IPR049563">
    <property type="entry name" value="TXTP-like"/>
</dbReference>
<evidence type="ECO:0000256" key="7">
    <source>
        <dbReference type="ARBA" id="ARBA00022989"/>
    </source>
</evidence>
<keyword evidence="6" id="KW-0999">Mitochondrion inner membrane</keyword>
<evidence type="ECO:0000256" key="10">
    <source>
        <dbReference type="PROSITE-ProRule" id="PRU00282"/>
    </source>
</evidence>
<evidence type="ECO:0000313" key="14">
    <source>
        <dbReference type="Proteomes" id="UP001377567"/>
    </source>
</evidence>
<keyword evidence="8" id="KW-0496">Mitochondrion</keyword>
<dbReference type="InterPro" id="IPR023395">
    <property type="entry name" value="MCP_dom_sf"/>
</dbReference>
<comment type="similarity">
    <text evidence="2 11">Belongs to the mitochondrial carrier (TC 2.A.29) family.</text>
</comment>
<keyword evidence="3 11" id="KW-0813">Transport</keyword>
<evidence type="ECO:0000256" key="9">
    <source>
        <dbReference type="ARBA" id="ARBA00023136"/>
    </source>
</evidence>
<dbReference type="SUPFAM" id="SSF103506">
    <property type="entry name" value="Mitochondrial carrier"/>
    <property type="match status" value="1"/>
</dbReference>
<dbReference type="InterPro" id="IPR002067">
    <property type="entry name" value="MCP"/>
</dbReference>
<evidence type="ECO:0000256" key="2">
    <source>
        <dbReference type="ARBA" id="ARBA00006375"/>
    </source>
</evidence>
<dbReference type="PANTHER" id="PTHR45788">
    <property type="entry name" value="SUCCINATE/FUMARATE MITOCHONDRIAL TRANSPORTER-RELATED"/>
    <property type="match status" value="1"/>
</dbReference>
<dbReference type="GO" id="GO:0005743">
    <property type="term" value="C:mitochondrial inner membrane"/>
    <property type="evidence" value="ECO:0007669"/>
    <property type="project" value="UniProtKB-SubCell"/>
</dbReference>
<dbReference type="GO" id="GO:0006843">
    <property type="term" value="P:mitochondrial citrate transmembrane transport"/>
    <property type="evidence" value="ECO:0007669"/>
    <property type="project" value="TreeGrafter"/>
</dbReference>
<feature type="compositionally biased region" description="Low complexity" evidence="12">
    <location>
        <begin position="151"/>
        <end position="164"/>
    </location>
</feature>
<dbReference type="GO" id="GO:0071913">
    <property type="term" value="F:citrate secondary active transmembrane transporter activity"/>
    <property type="evidence" value="ECO:0007669"/>
    <property type="project" value="TreeGrafter"/>
</dbReference>
<keyword evidence="14" id="KW-1185">Reference proteome</keyword>
<evidence type="ECO:0000256" key="12">
    <source>
        <dbReference type="SAM" id="MobiDB-lite"/>
    </source>
</evidence>
<dbReference type="InterPro" id="IPR018108">
    <property type="entry name" value="MCP_transmembrane"/>
</dbReference>
<accession>A0AAV5S312</accession>
<proteinExistence type="inferred from homology"/>